<dbReference type="Pfam" id="PF00126">
    <property type="entry name" value="HTH_1"/>
    <property type="match status" value="1"/>
</dbReference>
<dbReference type="Pfam" id="PF03466">
    <property type="entry name" value="LysR_substrate"/>
    <property type="match status" value="1"/>
</dbReference>
<dbReference type="Proteomes" id="UP000293172">
    <property type="component" value="Unassembled WGS sequence"/>
</dbReference>
<dbReference type="Gene3D" id="1.10.10.10">
    <property type="entry name" value="Winged helix-like DNA-binding domain superfamily/Winged helix DNA-binding domain"/>
    <property type="match status" value="1"/>
</dbReference>
<keyword evidence="2" id="KW-0805">Transcription regulation</keyword>
<gene>
    <name evidence="7" type="ORF">DNK34_23375</name>
    <name evidence="6" type="ORF">DNK44_22915</name>
</gene>
<evidence type="ECO:0000256" key="3">
    <source>
        <dbReference type="ARBA" id="ARBA00023125"/>
    </source>
</evidence>
<dbReference type="SUPFAM" id="SSF46785">
    <property type="entry name" value="Winged helix' DNA-binding domain"/>
    <property type="match status" value="1"/>
</dbReference>
<evidence type="ECO:0000256" key="2">
    <source>
        <dbReference type="ARBA" id="ARBA00023015"/>
    </source>
</evidence>
<comment type="caution">
    <text evidence="6">The sequence shown here is derived from an EMBL/GenBank/DDBJ whole genome shotgun (WGS) entry which is preliminary data.</text>
</comment>
<dbReference type="Proteomes" id="UP000291334">
    <property type="component" value="Unassembled WGS sequence"/>
</dbReference>
<name>A0A4V2KBH0_9GAMM</name>
<dbReference type="EMBL" id="QJUL01000050">
    <property type="protein sequence ID" value="TBU86508.1"/>
    <property type="molecule type" value="Genomic_DNA"/>
</dbReference>
<evidence type="ECO:0000256" key="4">
    <source>
        <dbReference type="ARBA" id="ARBA00023163"/>
    </source>
</evidence>
<dbReference type="Gene3D" id="3.40.190.290">
    <property type="match status" value="1"/>
</dbReference>
<dbReference type="InterPro" id="IPR000847">
    <property type="entry name" value="LysR_HTH_N"/>
</dbReference>
<evidence type="ECO:0000313" key="7">
    <source>
        <dbReference type="EMBL" id="TBV00492.1"/>
    </source>
</evidence>
<keyword evidence="4" id="KW-0804">Transcription</keyword>
<dbReference type="PROSITE" id="PS50931">
    <property type="entry name" value="HTH_LYSR"/>
    <property type="match status" value="1"/>
</dbReference>
<keyword evidence="3" id="KW-0238">DNA-binding</keyword>
<proteinExistence type="inferred from homology"/>
<accession>A0A4V2KBH0</accession>
<dbReference type="PANTHER" id="PTHR30537">
    <property type="entry name" value="HTH-TYPE TRANSCRIPTIONAL REGULATOR"/>
    <property type="match status" value="1"/>
</dbReference>
<dbReference type="InterPro" id="IPR036388">
    <property type="entry name" value="WH-like_DNA-bd_sf"/>
</dbReference>
<keyword evidence="8" id="KW-1185">Reference proteome</keyword>
<evidence type="ECO:0000313" key="6">
    <source>
        <dbReference type="EMBL" id="TBU86508.1"/>
    </source>
</evidence>
<dbReference type="InterPro" id="IPR005119">
    <property type="entry name" value="LysR_subst-bd"/>
</dbReference>
<dbReference type="InterPro" id="IPR058163">
    <property type="entry name" value="LysR-type_TF_proteobact-type"/>
</dbReference>
<dbReference type="OrthoDB" id="570111at2"/>
<dbReference type="GO" id="GO:0003700">
    <property type="term" value="F:DNA-binding transcription factor activity"/>
    <property type="evidence" value="ECO:0007669"/>
    <property type="project" value="InterPro"/>
</dbReference>
<reference evidence="8 9" key="1">
    <citation type="submission" date="2018-06" db="EMBL/GenBank/DDBJ databases">
        <title>Three novel Pseudomonas species isolated from symptomatic oak.</title>
        <authorList>
            <person name="Bueno-Gonzalez V."/>
            <person name="Brady C."/>
        </authorList>
    </citation>
    <scope>NUCLEOTIDE SEQUENCE [LARGE SCALE GENOMIC DNA]</scope>
    <source>
        <strain evidence="7 8">P26B</strain>
        <strain evidence="6 9">P6B</strain>
    </source>
</reference>
<evidence type="ECO:0000259" key="5">
    <source>
        <dbReference type="PROSITE" id="PS50931"/>
    </source>
</evidence>
<evidence type="ECO:0000313" key="9">
    <source>
        <dbReference type="Proteomes" id="UP000293172"/>
    </source>
</evidence>
<feature type="domain" description="HTH lysR-type" evidence="5">
    <location>
        <begin position="16"/>
        <end position="73"/>
    </location>
</feature>
<sequence>MIPEADVGNLTSAKHLNWEDLRIFVEMARATSLAMAAKRLGIDQSTVSRRIAHLELCIGASLFERTPKGLQLNTQGHQLLACAQPMDTAFVNLAQTLGGQRRELVGPVRLGTMEGIASLYLTRHLARFNRDYPGIMLELVTSTQQLHVTRREADIFLSFFEPHGSGLDVEHMGRFALHLYASPAYVERHGEPASVADLANHAFVGYIDDLVQIEAVRWLEEAVDDPHIVFHSSSMLAQMFAAAAGSGLVLLPAFTDAERFGLYPVLADAVQVRRDLWLSVHHDLRYVPRIKTVVAFLQRLFRDDPIYAC</sequence>
<dbReference type="PRINTS" id="PR00039">
    <property type="entry name" value="HTHLYSR"/>
</dbReference>
<organism evidence="6 9">
    <name type="scientific">Phytopseudomonas dryadis</name>
    <dbReference type="NCBI Taxonomy" id="2487520"/>
    <lineage>
        <taxon>Bacteria</taxon>
        <taxon>Pseudomonadati</taxon>
        <taxon>Pseudomonadota</taxon>
        <taxon>Gammaproteobacteria</taxon>
        <taxon>Pseudomonadales</taxon>
        <taxon>Pseudomonadaceae</taxon>
        <taxon>Phytopseudomonas</taxon>
    </lineage>
</organism>
<dbReference type="InterPro" id="IPR036390">
    <property type="entry name" value="WH_DNA-bd_sf"/>
</dbReference>
<evidence type="ECO:0000313" key="8">
    <source>
        <dbReference type="Proteomes" id="UP000291334"/>
    </source>
</evidence>
<evidence type="ECO:0000256" key="1">
    <source>
        <dbReference type="ARBA" id="ARBA00009437"/>
    </source>
</evidence>
<dbReference type="EMBL" id="QJUM01000039">
    <property type="protein sequence ID" value="TBV00492.1"/>
    <property type="molecule type" value="Genomic_DNA"/>
</dbReference>
<dbReference type="PANTHER" id="PTHR30537:SF3">
    <property type="entry name" value="TRANSCRIPTIONAL REGULATORY PROTEIN"/>
    <property type="match status" value="1"/>
</dbReference>
<comment type="similarity">
    <text evidence="1">Belongs to the LysR transcriptional regulatory family.</text>
</comment>
<dbReference type="SUPFAM" id="SSF53850">
    <property type="entry name" value="Periplasmic binding protein-like II"/>
    <property type="match status" value="1"/>
</dbReference>
<dbReference type="GO" id="GO:0043565">
    <property type="term" value="F:sequence-specific DNA binding"/>
    <property type="evidence" value="ECO:0007669"/>
    <property type="project" value="TreeGrafter"/>
</dbReference>
<dbReference type="AlphaFoldDB" id="A0A4V2KBH0"/>
<protein>
    <submittedName>
        <fullName evidence="6">LysR family transcriptional regulator</fullName>
    </submittedName>
</protein>
<dbReference type="GO" id="GO:0006351">
    <property type="term" value="P:DNA-templated transcription"/>
    <property type="evidence" value="ECO:0007669"/>
    <property type="project" value="TreeGrafter"/>
</dbReference>